<keyword evidence="5 8" id="KW-0339">Growth factor</keyword>
<comment type="similarity">
    <text evidence="2 8">Belongs to the TGF-beta family.</text>
</comment>
<evidence type="ECO:0000313" key="13">
    <source>
        <dbReference type="Proteomes" id="UP001487740"/>
    </source>
</evidence>
<dbReference type="Gene3D" id="2.10.90.10">
    <property type="entry name" value="Cystine-knot cytokines"/>
    <property type="match status" value="1"/>
</dbReference>
<dbReference type="InterPro" id="IPR001111">
    <property type="entry name" value="TGF-b_propeptide"/>
</dbReference>
<feature type="domain" description="TGF-beta family profile" evidence="11">
    <location>
        <begin position="290"/>
        <end position="407"/>
    </location>
</feature>
<comment type="subcellular location">
    <subcellularLocation>
        <location evidence="1">Secreted</location>
    </subcellularLocation>
</comment>
<dbReference type="InterPro" id="IPR029034">
    <property type="entry name" value="Cystine-knot_cytokine"/>
</dbReference>
<dbReference type="PANTHER" id="PTHR11848:SF263">
    <property type="entry name" value="PROTEIN DECAPENTAPLEGIC"/>
    <property type="match status" value="1"/>
</dbReference>
<dbReference type="SUPFAM" id="SSF57501">
    <property type="entry name" value="Cystine-knot cytokines"/>
    <property type="match status" value="1"/>
</dbReference>
<keyword evidence="7" id="KW-0325">Glycoprotein</keyword>
<name>A0AAW0USZ1_SCYPA</name>
<evidence type="ECO:0000259" key="11">
    <source>
        <dbReference type="PROSITE" id="PS51362"/>
    </source>
</evidence>
<dbReference type="Gene3D" id="2.60.120.970">
    <property type="match status" value="1"/>
</dbReference>
<evidence type="ECO:0000256" key="4">
    <source>
        <dbReference type="ARBA" id="ARBA00022729"/>
    </source>
</evidence>
<dbReference type="SMART" id="SM00204">
    <property type="entry name" value="TGFB"/>
    <property type="match status" value="1"/>
</dbReference>
<dbReference type="FunFam" id="2.10.90.10:FF:000001">
    <property type="entry name" value="Bone morphogenetic protein 4"/>
    <property type="match status" value="1"/>
</dbReference>
<dbReference type="PROSITE" id="PS00250">
    <property type="entry name" value="TGF_BETA_1"/>
    <property type="match status" value="1"/>
</dbReference>
<accession>A0AAW0USZ1</accession>
<evidence type="ECO:0000256" key="7">
    <source>
        <dbReference type="ARBA" id="ARBA00023180"/>
    </source>
</evidence>
<proteinExistence type="inferred from homology"/>
<dbReference type="PANTHER" id="PTHR11848">
    <property type="entry name" value="TGF-BETA FAMILY"/>
    <property type="match status" value="1"/>
</dbReference>
<feature type="signal peptide" evidence="10">
    <location>
        <begin position="1"/>
        <end position="23"/>
    </location>
</feature>
<feature type="compositionally biased region" description="Polar residues" evidence="9">
    <location>
        <begin position="98"/>
        <end position="107"/>
    </location>
</feature>
<organism evidence="12 13">
    <name type="scientific">Scylla paramamosain</name>
    <name type="common">Mud crab</name>
    <dbReference type="NCBI Taxonomy" id="85552"/>
    <lineage>
        <taxon>Eukaryota</taxon>
        <taxon>Metazoa</taxon>
        <taxon>Ecdysozoa</taxon>
        <taxon>Arthropoda</taxon>
        <taxon>Crustacea</taxon>
        <taxon>Multicrustacea</taxon>
        <taxon>Malacostraca</taxon>
        <taxon>Eumalacostraca</taxon>
        <taxon>Eucarida</taxon>
        <taxon>Decapoda</taxon>
        <taxon>Pleocyemata</taxon>
        <taxon>Brachyura</taxon>
        <taxon>Eubrachyura</taxon>
        <taxon>Portunoidea</taxon>
        <taxon>Portunidae</taxon>
        <taxon>Portuninae</taxon>
        <taxon>Scylla</taxon>
    </lineage>
</organism>
<dbReference type="Proteomes" id="UP001487740">
    <property type="component" value="Unassembled WGS sequence"/>
</dbReference>
<feature type="region of interest" description="Disordered" evidence="9">
    <location>
        <begin position="78"/>
        <end position="116"/>
    </location>
</feature>
<evidence type="ECO:0000256" key="3">
    <source>
        <dbReference type="ARBA" id="ARBA00022525"/>
    </source>
</evidence>
<dbReference type="GO" id="GO:0005125">
    <property type="term" value="F:cytokine activity"/>
    <property type="evidence" value="ECO:0007669"/>
    <property type="project" value="TreeGrafter"/>
</dbReference>
<evidence type="ECO:0000256" key="10">
    <source>
        <dbReference type="SAM" id="SignalP"/>
    </source>
</evidence>
<evidence type="ECO:0000256" key="5">
    <source>
        <dbReference type="ARBA" id="ARBA00023030"/>
    </source>
</evidence>
<evidence type="ECO:0000256" key="6">
    <source>
        <dbReference type="ARBA" id="ARBA00023157"/>
    </source>
</evidence>
<dbReference type="InterPro" id="IPR015615">
    <property type="entry name" value="TGF-beta-rel"/>
</dbReference>
<reference evidence="12 13" key="1">
    <citation type="submission" date="2023-03" db="EMBL/GenBank/DDBJ databases">
        <title>High-quality genome of Scylla paramamosain provides insights in environmental adaptation.</title>
        <authorList>
            <person name="Zhang L."/>
        </authorList>
    </citation>
    <scope>NUCLEOTIDE SEQUENCE [LARGE SCALE GENOMIC DNA]</scope>
    <source>
        <strain evidence="12">LZ_2023a</strain>
        <tissue evidence="12">Muscle</tissue>
    </source>
</reference>
<dbReference type="GO" id="GO:0005615">
    <property type="term" value="C:extracellular space"/>
    <property type="evidence" value="ECO:0007669"/>
    <property type="project" value="TreeGrafter"/>
</dbReference>
<dbReference type="PROSITE" id="PS51362">
    <property type="entry name" value="TGF_BETA_2"/>
    <property type="match status" value="1"/>
</dbReference>
<dbReference type="Pfam" id="PF00019">
    <property type="entry name" value="TGF_beta"/>
    <property type="match status" value="1"/>
</dbReference>
<dbReference type="EMBL" id="JARAKH010000006">
    <property type="protein sequence ID" value="KAK8403259.1"/>
    <property type="molecule type" value="Genomic_DNA"/>
</dbReference>
<dbReference type="GO" id="GO:0008083">
    <property type="term" value="F:growth factor activity"/>
    <property type="evidence" value="ECO:0007669"/>
    <property type="project" value="UniProtKB-KW"/>
</dbReference>
<evidence type="ECO:0000256" key="1">
    <source>
        <dbReference type="ARBA" id="ARBA00004613"/>
    </source>
</evidence>
<keyword evidence="13" id="KW-1185">Reference proteome</keyword>
<evidence type="ECO:0000256" key="9">
    <source>
        <dbReference type="SAM" id="MobiDB-lite"/>
    </source>
</evidence>
<dbReference type="EMBL" id="JARAKH010000006">
    <property type="protein sequence ID" value="KAK8403260.1"/>
    <property type="molecule type" value="Genomic_DNA"/>
</dbReference>
<dbReference type="InterPro" id="IPR001839">
    <property type="entry name" value="TGF-b_C"/>
</dbReference>
<keyword evidence="3" id="KW-0964">Secreted</keyword>
<evidence type="ECO:0000256" key="2">
    <source>
        <dbReference type="ARBA" id="ARBA00006656"/>
    </source>
</evidence>
<dbReference type="AlphaFoldDB" id="A0AAW0USZ1"/>
<dbReference type="PRINTS" id="PR00669">
    <property type="entry name" value="INHIBINA"/>
</dbReference>
<evidence type="ECO:0000256" key="8">
    <source>
        <dbReference type="RuleBase" id="RU000354"/>
    </source>
</evidence>
<keyword evidence="6" id="KW-1015">Disulfide bond</keyword>
<dbReference type="InterPro" id="IPR017948">
    <property type="entry name" value="TGFb_CS"/>
</dbReference>
<evidence type="ECO:0000313" key="12">
    <source>
        <dbReference type="EMBL" id="KAK8403259.1"/>
    </source>
</evidence>
<gene>
    <name evidence="12" type="ORF">O3P69_000408</name>
</gene>
<keyword evidence="4 10" id="KW-0732">Signal</keyword>
<comment type="caution">
    <text evidence="12">The sequence shown here is derived from an EMBL/GenBank/DDBJ whole genome shotgun (WGS) entry which is preliminary data.</text>
</comment>
<feature type="chain" id="PRO_5044717167" description="TGF-beta family profile domain-containing protein" evidence="10">
    <location>
        <begin position="24"/>
        <end position="407"/>
    </location>
</feature>
<protein>
    <recommendedName>
        <fullName evidence="11">TGF-beta family profile domain-containing protein</fullName>
    </recommendedName>
</protein>
<sequence length="407" mass="46401">MMLSRCWCWRVVAVLVWTAAAVAVKRDISDGKPATGNNPIVQQLENSLLSSFGLKRRPSVKMDMVVPPYMLELFRRQQAGQNDAAKAESAEPRPPTPTSQSYNTARSFTHEESEADSRYPVHKMRLRFNLANLPSEEVLHSAELRLTHLKHPAAPDHVPEDKDLTTKLRGRKQRRWTSEAAPYLKRIMVYDVLRRATRSSEPALRLLDTKIVDARQMGVQTLDVADAVRRWIATPKSNNGLLVEVVPFSKTSTLNASHVRLRRSAREEDLWSQHQPLLVVYANDGKAQVRTKRAVVNKHKKTRDTCRRHRLHVDFRQVGWDDWIVAPAGYDAYFCKGDCHFPLHDSLNTTNHAVVQTLVNSRYPDRVPKACCVPTELSPISMLYQDDDKNFVLKNHQDMVVEGCGCR</sequence>
<dbReference type="Pfam" id="PF00688">
    <property type="entry name" value="TGFb_propeptide"/>
    <property type="match status" value="1"/>
</dbReference>